<protein>
    <recommendedName>
        <fullName evidence="3">RES domain-containing protein</fullName>
    </recommendedName>
</protein>
<evidence type="ECO:0000313" key="1">
    <source>
        <dbReference type="EMBL" id="SDB33984.1"/>
    </source>
</evidence>
<evidence type="ECO:0000313" key="2">
    <source>
        <dbReference type="Proteomes" id="UP000199228"/>
    </source>
</evidence>
<dbReference type="AlphaFoldDB" id="A0A1G6CM90"/>
<keyword evidence="2" id="KW-1185">Reference proteome</keyword>
<gene>
    <name evidence="1" type="ORF">SAMN02910417_02514</name>
</gene>
<dbReference type="RefSeq" id="WP_090174701.1">
    <property type="nucleotide sequence ID" value="NZ_FMXR01000022.1"/>
</dbReference>
<organism evidence="1 2">
    <name type="scientific">Eubacterium oxidoreducens</name>
    <dbReference type="NCBI Taxonomy" id="1732"/>
    <lineage>
        <taxon>Bacteria</taxon>
        <taxon>Bacillati</taxon>
        <taxon>Bacillota</taxon>
        <taxon>Clostridia</taxon>
        <taxon>Eubacteriales</taxon>
        <taxon>Eubacteriaceae</taxon>
        <taxon>Eubacterium</taxon>
    </lineage>
</organism>
<dbReference type="STRING" id="1732.SAMN02910417_02514"/>
<reference evidence="1 2" key="1">
    <citation type="submission" date="2016-10" db="EMBL/GenBank/DDBJ databases">
        <authorList>
            <person name="de Groot N.N."/>
        </authorList>
    </citation>
    <scope>NUCLEOTIDE SEQUENCE [LARGE SCALE GENOMIC DNA]</scope>
    <source>
        <strain evidence="1 2">DSM 3217</strain>
    </source>
</reference>
<dbReference type="Proteomes" id="UP000199228">
    <property type="component" value="Unassembled WGS sequence"/>
</dbReference>
<evidence type="ECO:0008006" key="3">
    <source>
        <dbReference type="Google" id="ProtNLM"/>
    </source>
</evidence>
<name>A0A1G6CM90_EUBOX</name>
<accession>A0A1G6CM90</accession>
<sequence length="195" mass="22648">MNFMTFLDEMPMLAMQNEVGKKIYRLICNFPLQMGFDCRAYYHCRTHLKDEPPYVWEQMKKAPYGVTGPGRYNHAGQAYFYFSDMKIGAETEIYKHMSTQDKEKKVLQTVKVGVSENANLIDLSAKNLRGLNTLLKFIRFPLNDTGNNPRVYLIPSFISMCCKNAGIDGIKYYGGKEYSHYVTWDDGYYNFIENV</sequence>
<proteinExistence type="predicted"/>
<dbReference type="EMBL" id="FMXR01000022">
    <property type="protein sequence ID" value="SDB33984.1"/>
    <property type="molecule type" value="Genomic_DNA"/>
</dbReference>